<comment type="caution">
    <text evidence="7">The sequence shown here is derived from an EMBL/GenBank/DDBJ whole genome shotgun (WGS) entry which is preliminary data.</text>
</comment>
<keyword evidence="4" id="KW-0106">Calcium</keyword>
<feature type="domain" description="Sulfatase N-terminal" evidence="6">
    <location>
        <begin position="128"/>
        <end position="278"/>
    </location>
</feature>
<dbReference type="Gene3D" id="3.40.720.10">
    <property type="entry name" value="Alkaline Phosphatase, subunit A"/>
    <property type="match status" value="1"/>
</dbReference>
<name>A0ABT2JGB3_9PSEU</name>
<dbReference type="SUPFAM" id="SSF53649">
    <property type="entry name" value="Alkaline phosphatase-like"/>
    <property type="match status" value="1"/>
</dbReference>
<dbReference type="Pfam" id="PF00884">
    <property type="entry name" value="Sulfatase"/>
    <property type="match status" value="2"/>
</dbReference>
<dbReference type="EMBL" id="JAFFZE010000022">
    <property type="protein sequence ID" value="MCT2586911.1"/>
    <property type="molecule type" value="Genomic_DNA"/>
</dbReference>
<comment type="similarity">
    <text evidence="1">Belongs to the sulfatase family.</text>
</comment>
<dbReference type="InterPro" id="IPR017850">
    <property type="entry name" value="Alkaline_phosphatase_core_sf"/>
</dbReference>
<dbReference type="InterPro" id="IPR050738">
    <property type="entry name" value="Sulfatase"/>
</dbReference>
<feature type="region of interest" description="Disordered" evidence="5">
    <location>
        <begin position="405"/>
        <end position="425"/>
    </location>
</feature>
<dbReference type="CDD" id="cd16027">
    <property type="entry name" value="SGSH"/>
    <property type="match status" value="1"/>
</dbReference>
<gene>
    <name evidence="7" type="ORF">JT362_27695</name>
</gene>
<evidence type="ECO:0000256" key="1">
    <source>
        <dbReference type="ARBA" id="ARBA00008779"/>
    </source>
</evidence>
<organism evidence="7 8">
    <name type="scientific">Actinophytocola gossypii</name>
    <dbReference type="NCBI Taxonomy" id="2812003"/>
    <lineage>
        <taxon>Bacteria</taxon>
        <taxon>Bacillati</taxon>
        <taxon>Actinomycetota</taxon>
        <taxon>Actinomycetes</taxon>
        <taxon>Pseudonocardiales</taxon>
        <taxon>Pseudonocardiaceae</taxon>
    </lineage>
</organism>
<dbReference type="InterPro" id="IPR024607">
    <property type="entry name" value="Sulfatase_CS"/>
</dbReference>
<keyword evidence="3" id="KW-0378">Hydrolase</keyword>
<dbReference type="PROSITE" id="PS00523">
    <property type="entry name" value="SULFATASE_1"/>
    <property type="match status" value="1"/>
</dbReference>
<evidence type="ECO:0000256" key="4">
    <source>
        <dbReference type="ARBA" id="ARBA00022837"/>
    </source>
</evidence>
<reference evidence="7 8" key="1">
    <citation type="submission" date="2021-02" db="EMBL/GenBank/DDBJ databases">
        <title>Actinophytocola xerophila sp. nov., isolated from soil of cotton cropping field.</title>
        <authorList>
            <person name="Huang R."/>
            <person name="Chen X."/>
            <person name="Ge X."/>
            <person name="Liu W."/>
        </authorList>
    </citation>
    <scope>NUCLEOTIDE SEQUENCE [LARGE SCALE GENOMIC DNA]</scope>
    <source>
        <strain evidence="7 8">S1-96</strain>
    </source>
</reference>
<sequence length="425" mass="46248">MRPNIVLLHGHDFGRWLPAYGMPSVPAPALTRFAHDSTVFDAAHATAPLCTPARGSLFTGLSPHRHGLLGLTHHGWRYRPGVTTLPELLRPLGYRTALVGLQHEDHDPTVLGFDEVHGLGFLPRALPVADEAVRWLRGRPGEPFLLTVGMWEAHRPWPAEDYRHADPERVDVPGYLPDNAHTRADIAAFHGALRQLDEAMGRVLAAVDRYTDPANTMVIVTTDHGAAFPGAKGTLYEPGTGVALMIRPPRSWRGAPSRYPGLVSHLDIAPTLLAAAGAAPPDELEGESLLPALTGAPPTDRLLVTQKTFHDGYDPIRAVRDGRHAYIRNIEPGPRLRLSRDLAESQTRLGMGDDHLAPRPAEELYDLAADPWERVNLAEDPGHAEVRAALSAHLDEWMRATGDPLRHGVVPEPAPAVRQGAPGAE</sequence>
<dbReference type="Proteomes" id="UP001156441">
    <property type="component" value="Unassembled WGS sequence"/>
</dbReference>
<dbReference type="RefSeq" id="WP_260194776.1">
    <property type="nucleotide sequence ID" value="NZ_JAFFZE010000022.1"/>
</dbReference>
<evidence type="ECO:0000313" key="7">
    <source>
        <dbReference type="EMBL" id="MCT2586911.1"/>
    </source>
</evidence>
<accession>A0ABT2JGB3</accession>
<evidence type="ECO:0000313" key="8">
    <source>
        <dbReference type="Proteomes" id="UP001156441"/>
    </source>
</evidence>
<evidence type="ECO:0000256" key="5">
    <source>
        <dbReference type="SAM" id="MobiDB-lite"/>
    </source>
</evidence>
<keyword evidence="2" id="KW-0479">Metal-binding</keyword>
<protein>
    <submittedName>
        <fullName evidence="7">Sulfatase</fullName>
    </submittedName>
</protein>
<dbReference type="PANTHER" id="PTHR42693">
    <property type="entry name" value="ARYLSULFATASE FAMILY MEMBER"/>
    <property type="match status" value="1"/>
</dbReference>
<feature type="domain" description="Sulfatase N-terminal" evidence="6">
    <location>
        <begin position="3"/>
        <end position="116"/>
    </location>
</feature>
<evidence type="ECO:0000256" key="2">
    <source>
        <dbReference type="ARBA" id="ARBA00022723"/>
    </source>
</evidence>
<evidence type="ECO:0000259" key="6">
    <source>
        <dbReference type="Pfam" id="PF00884"/>
    </source>
</evidence>
<keyword evidence="8" id="KW-1185">Reference proteome</keyword>
<dbReference type="InterPro" id="IPR000917">
    <property type="entry name" value="Sulfatase_N"/>
</dbReference>
<evidence type="ECO:0000256" key="3">
    <source>
        <dbReference type="ARBA" id="ARBA00022801"/>
    </source>
</evidence>
<dbReference type="PANTHER" id="PTHR42693:SF53">
    <property type="entry name" value="ENDO-4-O-SULFATASE"/>
    <property type="match status" value="1"/>
</dbReference>
<proteinExistence type="inferred from homology"/>